<reference evidence="2 3" key="1">
    <citation type="submission" date="2017-02" db="EMBL/GenBank/DDBJ databases">
        <authorList>
            <person name="Peterson S.W."/>
        </authorList>
    </citation>
    <scope>NUCLEOTIDE SEQUENCE [LARGE SCALE GENOMIC DNA]</scope>
    <source>
        <strain evidence="2 3">USBA 369</strain>
    </source>
</reference>
<dbReference type="Proteomes" id="UP000190135">
    <property type="component" value="Unassembled WGS sequence"/>
</dbReference>
<keyword evidence="3" id="KW-1185">Reference proteome</keyword>
<sequence>MAAMRHPYRGLVGLMVYRYLTAREFEGTIIRNSLAHLARTFLFMEDSVQKSCWGVTLWTVAAFMAILALAFLFDSVQPIAVAAAG</sequence>
<dbReference type="STRING" id="1365950.SAMN05428963_11630"/>
<evidence type="ECO:0000313" key="2">
    <source>
        <dbReference type="EMBL" id="SKA33494.1"/>
    </source>
</evidence>
<dbReference type="EMBL" id="FUXL01000016">
    <property type="protein sequence ID" value="SKA33494.1"/>
    <property type="molecule type" value="Genomic_DNA"/>
</dbReference>
<organism evidence="2 3">
    <name type="scientific">Consotaella salsifontis</name>
    <dbReference type="NCBI Taxonomy" id="1365950"/>
    <lineage>
        <taxon>Bacteria</taxon>
        <taxon>Pseudomonadati</taxon>
        <taxon>Pseudomonadota</taxon>
        <taxon>Alphaproteobacteria</taxon>
        <taxon>Hyphomicrobiales</taxon>
        <taxon>Aurantimonadaceae</taxon>
        <taxon>Consotaella</taxon>
    </lineage>
</organism>
<keyword evidence="1" id="KW-0472">Membrane</keyword>
<evidence type="ECO:0000256" key="1">
    <source>
        <dbReference type="SAM" id="Phobius"/>
    </source>
</evidence>
<dbReference type="AlphaFoldDB" id="A0A1T4SZ30"/>
<proteinExistence type="predicted"/>
<accession>A0A1T4SZ30</accession>
<gene>
    <name evidence="2" type="ORF">SAMN05428963_11630</name>
</gene>
<evidence type="ECO:0000313" key="3">
    <source>
        <dbReference type="Proteomes" id="UP000190135"/>
    </source>
</evidence>
<keyword evidence="1" id="KW-0812">Transmembrane</keyword>
<name>A0A1T4SZ30_9HYPH</name>
<keyword evidence="1" id="KW-1133">Transmembrane helix</keyword>
<feature type="transmembrane region" description="Helical" evidence="1">
    <location>
        <begin position="52"/>
        <end position="73"/>
    </location>
</feature>
<protein>
    <submittedName>
        <fullName evidence="2">Uncharacterized protein</fullName>
    </submittedName>
</protein>